<evidence type="ECO:0000256" key="1">
    <source>
        <dbReference type="ARBA" id="ARBA00005254"/>
    </source>
</evidence>
<name>A0ABV3GRV6_MICGL</name>
<keyword evidence="3" id="KW-1185">Reference proteome</keyword>
<dbReference type="Gene3D" id="3.90.226.10">
    <property type="entry name" value="2-enoyl-CoA Hydratase, Chain A, domain 1"/>
    <property type="match status" value="1"/>
</dbReference>
<accession>A0ABV3GRV6</accession>
<dbReference type="PANTHER" id="PTHR43802:SF1">
    <property type="entry name" value="IP11341P-RELATED"/>
    <property type="match status" value="1"/>
</dbReference>
<dbReference type="SUPFAM" id="SSF52096">
    <property type="entry name" value="ClpP/crotonase"/>
    <property type="match status" value="1"/>
</dbReference>
<dbReference type="Pfam" id="PF00378">
    <property type="entry name" value="ECH_1"/>
    <property type="match status" value="1"/>
</dbReference>
<gene>
    <name evidence="2" type="ORF">AB0I59_37750</name>
</gene>
<comment type="caution">
    <text evidence="2">The sequence shown here is derived from an EMBL/GenBank/DDBJ whole genome shotgun (WGS) entry which is preliminary data.</text>
</comment>
<dbReference type="Gene3D" id="1.10.12.10">
    <property type="entry name" value="Lyase 2-enoyl-coa Hydratase, Chain A, domain 2"/>
    <property type="match status" value="1"/>
</dbReference>
<organism evidence="2 3">
    <name type="scientific">Microtetraspora glauca</name>
    <dbReference type="NCBI Taxonomy" id="1996"/>
    <lineage>
        <taxon>Bacteria</taxon>
        <taxon>Bacillati</taxon>
        <taxon>Actinomycetota</taxon>
        <taxon>Actinomycetes</taxon>
        <taxon>Streptosporangiales</taxon>
        <taxon>Streptosporangiaceae</taxon>
        <taxon>Microtetraspora</taxon>
    </lineage>
</organism>
<dbReference type="InterPro" id="IPR029045">
    <property type="entry name" value="ClpP/crotonase-like_dom_sf"/>
</dbReference>
<evidence type="ECO:0000313" key="3">
    <source>
        <dbReference type="Proteomes" id="UP001551675"/>
    </source>
</evidence>
<dbReference type="CDD" id="cd06558">
    <property type="entry name" value="crotonase-like"/>
    <property type="match status" value="1"/>
</dbReference>
<dbReference type="InterPro" id="IPR014748">
    <property type="entry name" value="Enoyl-CoA_hydra_C"/>
</dbReference>
<dbReference type="PANTHER" id="PTHR43802">
    <property type="entry name" value="ENOYL-COA HYDRATASE"/>
    <property type="match status" value="1"/>
</dbReference>
<dbReference type="Proteomes" id="UP001551675">
    <property type="component" value="Unassembled WGS sequence"/>
</dbReference>
<dbReference type="InterPro" id="IPR001753">
    <property type="entry name" value="Enoyl-CoA_hydra/iso"/>
</dbReference>
<protein>
    <submittedName>
        <fullName evidence="2">Enoyl-CoA hydratase-related protein</fullName>
    </submittedName>
</protein>
<reference evidence="2 3" key="1">
    <citation type="submission" date="2024-06" db="EMBL/GenBank/DDBJ databases">
        <title>The Natural Products Discovery Center: Release of the First 8490 Sequenced Strains for Exploring Actinobacteria Biosynthetic Diversity.</title>
        <authorList>
            <person name="Kalkreuter E."/>
            <person name="Kautsar S.A."/>
            <person name="Yang D."/>
            <person name="Bader C.D."/>
            <person name="Teijaro C.N."/>
            <person name="Fluegel L."/>
            <person name="Davis C.M."/>
            <person name="Simpson J.R."/>
            <person name="Lauterbach L."/>
            <person name="Steele A.D."/>
            <person name="Gui C."/>
            <person name="Meng S."/>
            <person name="Li G."/>
            <person name="Viehrig K."/>
            <person name="Ye F."/>
            <person name="Su P."/>
            <person name="Kiefer A.F."/>
            <person name="Nichols A."/>
            <person name="Cepeda A.J."/>
            <person name="Yan W."/>
            <person name="Fan B."/>
            <person name="Jiang Y."/>
            <person name="Adhikari A."/>
            <person name="Zheng C.-J."/>
            <person name="Schuster L."/>
            <person name="Cowan T.M."/>
            <person name="Smanski M.J."/>
            <person name="Chevrette M.G."/>
            <person name="De Carvalho L.P.S."/>
            <person name="Shen B."/>
        </authorList>
    </citation>
    <scope>NUCLEOTIDE SEQUENCE [LARGE SCALE GENOMIC DNA]</scope>
    <source>
        <strain evidence="2 3">NPDC050100</strain>
    </source>
</reference>
<evidence type="ECO:0000313" key="2">
    <source>
        <dbReference type="EMBL" id="MEV0974373.1"/>
    </source>
</evidence>
<dbReference type="EMBL" id="JBFALK010000029">
    <property type="protein sequence ID" value="MEV0974373.1"/>
    <property type="molecule type" value="Genomic_DNA"/>
</dbReference>
<comment type="similarity">
    <text evidence="1">Belongs to the enoyl-CoA hydratase/isomerase family.</text>
</comment>
<sequence>MTTIETGTDHLLASVEGGVGTLTLNRPERRNALSQEMLEALGRVIPLLDEDPEVGCLVITGSGGAFCSGGDVLDFHDRGGEGGGADEIDPTAAAEQLEHQKLTAGALYRARTPVVASLPGAAAGAGLGLALAADLRVGSARALMVTAFASVGLSGDFGVAWLLQRLVGPAKARELLFLNPRVDAQAAADLGLLDRLCTEEDLSATTTALARQLADGPRGALAAIKQNLIDAADQTLEDSMAAEIRRHKECGITADHIAAVAAFATKQRAVFNRS</sequence>
<proteinExistence type="inferred from homology"/>
<dbReference type="RefSeq" id="WP_358140892.1">
    <property type="nucleotide sequence ID" value="NZ_JBFALK010000029.1"/>
</dbReference>